<accession>A0AC61QPD5</accession>
<dbReference type="EMBL" id="SRZC01000014">
    <property type="protein sequence ID" value="TGX81713.1"/>
    <property type="molecule type" value="Genomic_DNA"/>
</dbReference>
<organism evidence="1 2">
    <name type="scientific">Palleniella muris</name>
    <dbReference type="NCBI Taxonomy" id="3038145"/>
    <lineage>
        <taxon>Bacteria</taxon>
        <taxon>Pseudomonadati</taxon>
        <taxon>Bacteroidota</taxon>
        <taxon>Bacteroidia</taxon>
        <taxon>Bacteroidales</taxon>
        <taxon>Prevotellaceae</taxon>
        <taxon>Palleniella</taxon>
    </lineage>
</organism>
<evidence type="ECO:0000313" key="1">
    <source>
        <dbReference type="EMBL" id="TGX81713.1"/>
    </source>
</evidence>
<dbReference type="Proteomes" id="UP000308886">
    <property type="component" value="Unassembled WGS sequence"/>
</dbReference>
<gene>
    <name evidence="1" type="ORF">E5358_09275</name>
</gene>
<sequence>MMEFKYTINGNKYEVAVGTVEGDNVEVTVNGETYNVELEPKPQPKPRPVVKAPEPKAAPKAEHEGPNLQDALKAPLPGTIIDVLVKEGDEVKENQPLVILEAMKMNNNLVAERDGKVAQILVEAGEAVMENTPLVAFE</sequence>
<proteinExistence type="predicted"/>
<reference evidence="1" key="1">
    <citation type="submission" date="2019-04" db="EMBL/GenBank/DDBJ databases">
        <title>Microbes associate with the intestines of laboratory mice.</title>
        <authorList>
            <person name="Navarre W."/>
            <person name="Wong E."/>
            <person name="Huang K."/>
            <person name="Tropini C."/>
            <person name="Ng K."/>
            <person name="Yu B."/>
        </authorList>
    </citation>
    <scope>NUCLEOTIDE SEQUENCE</scope>
    <source>
        <strain evidence="1">NM73_A23</strain>
    </source>
</reference>
<keyword evidence="2" id="KW-1185">Reference proteome</keyword>
<evidence type="ECO:0000313" key="2">
    <source>
        <dbReference type="Proteomes" id="UP000308886"/>
    </source>
</evidence>
<comment type="caution">
    <text evidence="1">The sequence shown here is derived from an EMBL/GenBank/DDBJ whole genome shotgun (WGS) entry which is preliminary data.</text>
</comment>
<name>A0AC61QPD5_9BACT</name>
<protein>
    <submittedName>
        <fullName evidence="1">Biotin/lipoyl-binding protein</fullName>
    </submittedName>
</protein>